<dbReference type="Gene3D" id="2.60.200.40">
    <property type="match status" value="1"/>
</dbReference>
<keyword evidence="10" id="KW-0443">Lipid metabolism</keyword>
<dbReference type="InterPro" id="IPR017438">
    <property type="entry name" value="ATP-NAD_kinase_N"/>
</dbReference>
<dbReference type="PROSITE" id="PS50146">
    <property type="entry name" value="DAGK"/>
    <property type="match status" value="1"/>
</dbReference>
<keyword evidence="6" id="KW-0547">Nucleotide-binding</keyword>
<accession>A0A415E848</accession>
<dbReference type="GO" id="GO:0005886">
    <property type="term" value="C:plasma membrane"/>
    <property type="evidence" value="ECO:0007669"/>
    <property type="project" value="TreeGrafter"/>
</dbReference>
<dbReference type="PANTHER" id="PTHR12358:SF106">
    <property type="entry name" value="LIPID KINASE YEGS"/>
    <property type="match status" value="1"/>
</dbReference>
<dbReference type="AlphaFoldDB" id="A0A415E848"/>
<dbReference type="EMBL" id="QRMS01000001">
    <property type="protein sequence ID" value="RHJ89858.1"/>
    <property type="molecule type" value="Genomic_DNA"/>
</dbReference>
<evidence type="ECO:0000313" key="15">
    <source>
        <dbReference type="Proteomes" id="UP000284841"/>
    </source>
</evidence>
<dbReference type="SUPFAM" id="SSF111331">
    <property type="entry name" value="NAD kinase/diacylglycerol kinase-like"/>
    <property type="match status" value="1"/>
</dbReference>
<dbReference type="GO" id="GO:0005524">
    <property type="term" value="F:ATP binding"/>
    <property type="evidence" value="ECO:0007669"/>
    <property type="project" value="UniProtKB-KW"/>
</dbReference>
<comment type="cofactor">
    <cofactor evidence="1">
        <name>Mg(2+)</name>
        <dbReference type="ChEBI" id="CHEBI:18420"/>
    </cofactor>
</comment>
<dbReference type="GO" id="GO:0046872">
    <property type="term" value="F:metal ion binding"/>
    <property type="evidence" value="ECO:0007669"/>
    <property type="project" value="UniProtKB-KW"/>
</dbReference>
<keyword evidence="4" id="KW-0808">Transferase</keyword>
<sequence>MKRALIILNPCAGTKQANKSFVDIIDIFCRAGYEAVVTTTEKRGDGTEFARSRAKDFDLVVCIGGDGTFNEVIAGVIESGEDVPLGYIPAGSTNDFANSLSLSKNVVQAAHDIVTGVPRSLDIGCFNGRYFSYVASFGAFTRASYEAPQSVKNALGHLAYILEGIKDIPSIRPEKIRLKMEQGVYGGDYLFGAVSNSTSVGGILTLSDELVDMNDGMFEVLLIKSPANILELNQILLALTKQNYQSPMISFFNSKEVEITADPSMPWTLDGEYQEGSEAITIKNLHGAIRLMVPEDGIK</sequence>
<evidence type="ECO:0000256" key="11">
    <source>
        <dbReference type="ARBA" id="ARBA00023209"/>
    </source>
</evidence>
<dbReference type="GO" id="GO:0004143">
    <property type="term" value="F:ATP-dependent diacylglycerol kinase activity"/>
    <property type="evidence" value="ECO:0007669"/>
    <property type="project" value="TreeGrafter"/>
</dbReference>
<feature type="domain" description="DAGKc" evidence="13">
    <location>
        <begin position="1"/>
        <end position="130"/>
    </location>
</feature>
<evidence type="ECO:0000256" key="3">
    <source>
        <dbReference type="ARBA" id="ARBA00022516"/>
    </source>
</evidence>
<evidence type="ECO:0000256" key="2">
    <source>
        <dbReference type="ARBA" id="ARBA00005983"/>
    </source>
</evidence>
<name>A0A415E848_9FIRM</name>
<evidence type="ECO:0000256" key="9">
    <source>
        <dbReference type="ARBA" id="ARBA00022842"/>
    </source>
</evidence>
<comment type="caution">
    <text evidence="14">The sequence shown here is derived from an EMBL/GenBank/DDBJ whole genome shotgun (WGS) entry which is preliminary data.</text>
</comment>
<evidence type="ECO:0000259" key="13">
    <source>
        <dbReference type="PROSITE" id="PS50146"/>
    </source>
</evidence>
<dbReference type="Gene3D" id="3.40.50.10330">
    <property type="entry name" value="Probable inorganic polyphosphate/atp-NAD kinase, domain 1"/>
    <property type="match status" value="1"/>
</dbReference>
<keyword evidence="12" id="KW-1208">Phospholipid metabolism</keyword>
<dbReference type="InterPro" id="IPR016064">
    <property type="entry name" value="NAD/diacylglycerol_kinase_sf"/>
</dbReference>
<keyword evidence="8" id="KW-0067">ATP-binding</keyword>
<proteinExistence type="inferred from homology"/>
<protein>
    <recommendedName>
        <fullName evidence="13">DAGKc domain-containing protein</fullName>
    </recommendedName>
</protein>
<keyword evidence="9" id="KW-0460">Magnesium</keyword>
<dbReference type="Pfam" id="PF00781">
    <property type="entry name" value="DAGK_cat"/>
    <property type="match status" value="1"/>
</dbReference>
<dbReference type="InterPro" id="IPR001206">
    <property type="entry name" value="Diacylglycerol_kinase_cat_dom"/>
</dbReference>
<dbReference type="InterPro" id="IPR005218">
    <property type="entry name" value="Diacylglycerol/lipid_kinase"/>
</dbReference>
<evidence type="ECO:0000256" key="1">
    <source>
        <dbReference type="ARBA" id="ARBA00001946"/>
    </source>
</evidence>
<reference evidence="14 15" key="1">
    <citation type="submission" date="2018-08" db="EMBL/GenBank/DDBJ databases">
        <title>A genome reference for cultivated species of the human gut microbiota.</title>
        <authorList>
            <person name="Zou Y."/>
            <person name="Xue W."/>
            <person name="Luo G."/>
        </authorList>
    </citation>
    <scope>NUCLEOTIDE SEQUENCE [LARGE SCALE GENOMIC DNA]</scope>
    <source>
        <strain evidence="14 15">AM07-24</strain>
    </source>
</reference>
<dbReference type="RefSeq" id="WP_118333874.1">
    <property type="nucleotide sequence ID" value="NZ_AP025567.1"/>
</dbReference>
<gene>
    <name evidence="14" type="ORF">DW099_04650</name>
</gene>
<dbReference type="NCBIfam" id="TIGR00147">
    <property type="entry name" value="YegS/Rv2252/BmrU family lipid kinase"/>
    <property type="match status" value="1"/>
</dbReference>
<dbReference type="GO" id="GO:0008654">
    <property type="term" value="P:phospholipid biosynthetic process"/>
    <property type="evidence" value="ECO:0007669"/>
    <property type="project" value="UniProtKB-KW"/>
</dbReference>
<keyword evidence="11" id="KW-0594">Phospholipid biosynthesis</keyword>
<organism evidence="14 15">
    <name type="scientific">Emergencia timonensis</name>
    <dbReference type="NCBI Taxonomy" id="1776384"/>
    <lineage>
        <taxon>Bacteria</taxon>
        <taxon>Bacillati</taxon>
        <taxon>Bacillota</taxon>
        <taxon>Clostridia</taxon>
        <taxon>Peptostreptococcales</taxon>
        <taxon>Anaerovoracaceae</taxon>
        <taxon>Emergencia</taxon>
    </lineage>
</organism>
<keyword evidence="3" id="KW-0444">Lipid biosynthesis</keyword>
<evidence type="ECO:0000256" key="6">
    <source>
        <dbReference type="ARBA" id="ARBA00022741"/>
    </source>
</evidence>
<keyword evidence="5" id="KW-0479">Metal-binding</keyword>
<keyword evidence="7" id="KW-0418">Kinase</keyword>
<evidence type="ECO:0000313" key="14">
    <source>
        <dbReference type="EMBL" id="RHJ89858.1"/>
    </source>
</evidence>
<comment type="similarity">
    <text evidence="2">Belongs to the diacylglycerol/lipid kinase family.</text>
</comment>
<evidence type="ECO:0000256" key="8">
    <source>
        <dbReference type="ARBA" id="ARBA00022840"/>
    </source>
</evidence>
<dbReference type="SMART" id="SM00046">
    <property type="entry name" value="DAGKc"/>
    <property type="match status" value="1"/>
</dbReference>
<evidence type="ECO:0000256" key="12">
    <source>
        <dbReference type="ARBA" id="ARBA00023264"/>
    </source>
</evidence>
<dbReference type="STRING" id="1776384.GCA_900086585_03217"/>
<keyword evidence="15" id="KW-1185">Reference proteome</keyword>
<evidence type="ECO:0000256" key="4">
    <source>
        <dbReference type="ARBA" id="ARBA00022679"/>
    </source>
</evidence>
<evidence type="ECO:0000256" key="7">
    <source>
        <dbReference type="ARBA" id="ARBA00022777"/>
    </source>
</evidence>
<dbReference type="PANTHER" id="PTHR12358">
    <property type="entry name" value="SPHINGOSINE KINASE"/>
    <property type="match status" value="1"/>
</dbReference>
<dbReference type="InterPro" id="IPR045540">
    <property type="entry name" value="YegS/DAGK_C"/>
</dbReference>
<dbReference type="OrthoDB" id="142078at2"/>
<evidence type="ECO:0000256" key="10">
    <source>
        <dbReference type="ARBA" id="ARBA00023098"/>
    </source>
</evidence>
<dbReference type="InterPro" id="IPR050187">
    <property type="entry name" value="Lipid_Phosphate_FormReg"/>
</dbReference>
<evidence type="ECO:0000256" key="5">
    <source>
        <dbReference type="ARBA" id="ARBA00022723"/>
    </source>
</evidence>
<dbReference type="Proteomes" id="UP000284841">
    <property type="component" value="Unassembled WGS sequence"/>
</dbReference>
<dbReference type="Pfam" id="PF19279">
    <property type="entry name" value="YegS_C"/>
    <property type="match status" value="1"/>
</dbReference>